<dbReference type="AlphaFoldDB" id="A0A344J8A1"/>
<name>A0A344J8A1_9GAMM</name>
<accession>A0A344J8A1</accession>
<reference evidence="4" key="1">
    <citation type="submission" date="2018-05" db="EMBL/GenBank/DDBJ databases">
        <title>Luteimonas pekinense sp. nov., isolated from human Meibomian gland secretions, Beijing, China.</title>
        <authorList>
            <person name="Wen T."/>
            <person name="Bai H."/>
            <person name="Lv H."/>
        </authorList>
    </citation>
    <scope>NUCLEOTIDE SEQUENCE [LARGE SCALE GENOMIC DNA]</scope>
    <source>
        <strain evidence="4">83-4</strain>
    </source>
</reference>
<sequence>MKECHMKLSRLAPIALCVFVAACSQSAPEAQPAANNTAPTDAATQTEAVYGDEAPVAIAAEQPKAEEGHAHNEDGSHPEGVEHADEAKAEGDHAHEAGEPEDDH</sequence>
<evidence type="ECO:0000313" key="4">
    <source>
        <dbReference type="Proteomes" id="UP000251842"/>
    </source>
</evidence>
<keyword evidence="2" id="KW-0732">Signal</keyword>
<evidence type="ECO:0000256" key="1">
    <source>
        <dbReference type="SAM" id="MobiDB-lite"/>
    </source>
</evidence>
<keyword evidence="4" id="KW-1185">Reference proteome</keyword>
<feature type="region of interest" description="Disordered" evidence="1">
    <location>
        <begin position="26"/>
        <end position="104"/>
    </location>
</feature>
<organism evidence="3 4">
    <name type="scientific">Solilutibacter oculi</name>
    <dbReference type="NCBI Taxonomy" id="2698682"/>
    <lineage>
        <taxon>Bacteria</taxon>
        <taxon>Pseudomonadati</taxon>
        <taxon>Pseudomonadota</taxon>
        <taxon>Gammaproteobacteria</taxon>
        <taxon>Lysobacterales</taxon>
        <taxon>Lysobacteraceae</taxon>
        <taxon>Solilutibacter</taxon>
    </lineage>
</organism>
<evidence type="ECO:0000256" key="2">
    <source>
        <dbReference type="SAM" id="SignalP"/>
    </source>
</evidence>
<dbReference type="KEGG" id="lue:DCD74_11775"/>
<dbReference type="EMBL" id="CP029556">
    <property type="protein sequence ID" value="AXA85261.1"/>
    <property type="molecule type" value="Genomic_DNA"/>
</dbReference>
<dbReference type="Proteomes" id="UP000251842">
    <property type="component" value="Chromosome"/>
</dbReference>
<feature type="compositionally biased region" description="Basic and acidic residues" evidence="1">
    <location>
        <begin position="63"/>
        <end position="98"/>
    </location>
</feature>
<feature type="compositionally biased region" description="Low complexity" evidence="1">
    <location>
        <begin position="27"/>
        <end position="46"/>
    </location>
</feature>
<gene>
    <name evidence="3" type="ORF">DCD74_11775</name>
</gene>
<evidence type="ECO:0000313" key="3">
    <source>
        <dbReference type="EMBL" id="AXA85261.1"/>
    </source>
</evidence>
<proteinExistence type="predicted"/>
<dbReference type="PROSITE" id="PS51257">
    <property type="entry name" value="PROKAR_LIPOPROTEIN"/>
    <property type="match status" value="1"/>
</dbReference>
<feature type="signal peptide" evidence="2">
    <location>
        <begin position="1"/>
        <end position="26"/>
    </location>
</feature>
<evidence type="ECO:0008006" key="5">
    <source>
        <dbReference type="Google" id="ProtNLM"/>
    </source>
</evidence>
<feature type="chain" id="PRO_5016996775" description="Efflux transporter periplasmic adaptor subunit" evidence="2">
    <location>
        <begin position="27"/>
        <end position="104"/>
    </location>
</feature>
<protein>
    <recommendedName>
        <fullName evidence="5">Efflux transporter periplasmic adaptor subunit</fullName>
    </recommendedName>
</protein>